<feature type="non-terminal residue" evidence="3">
    <location>
        <position position="811"/>
    </location>
</feature>
<gene>
    <name evidence="3" type="primary">Ky_0</name>
    <name evidence="3" type="ORF">GTO93_0015019</name>
</gene>
<dbReference type="Pfam" id="PF01841">
    <property type="entry name" value="Transglut_core"/>
    <property type="match status" value="1"/>
</dbReference>
<evidence type="ECO:0000259" key="2">
    <source>
        <dbReference type="SMART" id="SM00460"/>
    </source>
</evidence>
<dbReference type="Pfam" id="PF23265">
    <property type="entry name" value="Ig-like_KY"/>
    <property type="match status" value="2"/>
</dbReference>
<protein>
    <submittedName>
        <fullName evidence="3">KY peptidase</fullName>
    </submittedName>
</protein>
<comment type="caution">
    <text evidence="3">The sequence shown here is derived from an EMBL/GenBank/DDBJ whole genome shotgun (WGS) entry which is preliminary data.</text>
</comment>
<reference evidence="3" key="1">
    <citation type="journal article" date="2021" name="Cell">
        <title>Tracing the genetic footprints of vertebrate landing in non-teleost ray-finned fishes.</title>
        <authorList>
            <person name="Bi X."/>
            <person name="Wang K."/>
            <person name="Yang L."/>
            <person name="Pan H."/>
            <person name="Jiang H."/>
            <person name="Wei Q."/>
            <person name="Fang M."/>
            <person name="Yu H."/>
            <person name="Zhu C."/>
            <person name="Cai Y."/>
            <person name="He Y."/>
            <person name="Gan X."/>
            <person name="Zeng H."/>
            <person name="Yu D."/>
            <person name="Zhu Y."/>
            <person name="Jiang H."/>
            <person name="Qiu Q."/>
            <person name="Yang H."/>
            <person name="Zhang Y.E."/>
            <person name="Wang W."/>
            <person name="Zhu M."/>
            <person name="He S."/>
            <person name="Zhang G."/>
        </authorList>
    </citation>
    <scope>NUCLEOTIDE SEQUENCE</scope>
    <source>
        <strain evidence="3">Pddl_001</strain>
    </source>
</reference>
<evidence type="ECO:0000313" key="3">
    <source>
        <dbReference type="EMBL" id="MBN3270419.1"/>
    </source>
</evidence>
<feature type="compositionally biased region" description="Polar residues" evidence="1">
    <location>
        <begin position="196"/>
        <end position="215"/>
    </location>
</feature>
<feature type="region of interest" description="Disordered" evidence="1">
    <location>
        <begin position="196"/>
        <end position="216"/>
    </location>
</feature>
<dbReference type="EMBL" id="JAAWVQ010000735">
    <property type="protein sequence ID" value="MBN3270419.1"/>
    <property type="molecule type" value="Genomic_DNA"/>
</dbReference>
<feature type="non-terminal residue" evidence="3">
    <location>
        <position position="1"/>
    </location>
</feature>
<proteinExistence type="predicted"/>
<feature type="domain" description="Transglutaminase-like" evidence="2">
    <location>
        <begin position="349"/>
        <end position="418"/>
    </location>
</feature>
<dbReference type="PANTHER" id="PTHR46333">
    <property type="entry name" value="CYTOKINESIS PROTEIN 3"/>
    <property type="match status" value="1"/>
</dbReference>
<sequence length="811" mass="90120">MKLPAFVTQCKVCKARRQAGRQGGAEETLFWVPVPALLQADSGRGVSGVTLFGMLEDVVLKHYHLTPQVILDLIAELRDELDLSVNLGTAIPAHLTEEAYTRTPHDRENQNPEPRSKTSTLKKSAVTNSILESELHTTTVSKDGRAALHQGTVVKVKTAQSAQEQRSTVPPVTSCSPGVLSRRNLFEFWGAVVQQEQSSNNGRPSTKRQLSSESARTLRVVKKSTVKKEESGSVVQKEVYSEVSGLKSWEGEKGTVFTRTNPVKRKLRRDLFSDSKVFERVDSHVLRVSKQLKADRMYSLSRIVHCVTEEAQSELERVRAIWIWLCHNIEYDVTGYLGLSEKMCSPEQVIQAGKGVCCGYSRICLEMCREVGIKCMEVSGYGKGIGYRLGQSFQNKKSNHMWNVVQLGGQWCLLDSCWGAGTVDIESKTFTQRYDDFYFLADPEDFIDSHCPDDPQWQLMDSTVSLKQFEQRPFKTSEFYRLGLSIISPKEYPLHTVNGEAMVSIGCTKPVDFTYQISQLSEGAMKVLSSSFGLLTVSRQSMKLKLLPPASGAYDVMIFARSAHSEGSSLQNSGNFLLKCTGPTINLNELFPPALSASCGPGIKTQKLGISKPSHAAPIITTQQGKCNITFHNSQDLEFTAVLTKEHMKDTTHPLDRHVLFTYTDSKVTVSVCLPEAGIYKLGLHAKAASSEDFTHVCDYILKCTSEEGWQPFPTTYRAWKKGCVLFEPRSGLLEPLGRVRFRVRVPGAQKVCVVGESRTELHLNKSRVWEGEVSTGGAVLELKVAARFDTKSTGMDVILSFGILGHQNEF</sequence>
<keyword evidence="4" id="KW-1185">Reference proteome</keyword>
<dbReference type="InterPro" id="IPR052557">
    <property type="entry name" value="CAP/Cytokinesis_protein"/>
</dbReference>
<dbReference type="SMART" id="SM00460">
    <property type="entry name" value="TGc"/>
    <property type="match status" value="1"/>
</dbReference>
<dbReference type="SUPFAM" id="SSF54001">
    <property type="entry name" value="Cysteine proteinases"/>
    <property type="match status" value="1"/>
</dbReference>
<evidence type="ECO:0000256" key="1">
    <source>
        <dbReference type="SAM" id="MobiDB-lite"/>
    </source>
</evidence>
<accession>A0ABS2X870</accession>
<evidence type="ECO:0000313" key="4">
    <source>
        <dbReference type="Proteomes" id="UP001166093"/>
    </source>
</evidence>
<dbReference type="InterPro" id="IPR002931">
    <property type="entry name" value="Transglutaminase-like"/>
</dbReference>
<dbReference type="Gene3D" id="3.10.620.30">
    <property type="match status" value="1"/>
</dbReference>
<name>A0ABS2X870_POLSP</name>
<dbReference type="Proteomes" id="UP001166093">
    <property type="component" value="Unassembled WGS sequence"/>
</dbReference>
<dbReference type="PANTHER" id="PTHR46333:SF4">
    <property type="entry name" value="TRANSGLUTAMINASE-LIKE DOMAIN-CONTAINING PROTEIN"/>
    <property type="match status" value="1"/>
</dbReference>
<dbReference type="InterPro" id="IPR056564">
    <property type="entry name" value="Ig-like_KY"/>
</dbReference>
<feature type="compositionally biased region" description="Polar residues" evidence="1">
    <location>
        <begin position="117"/>
        <end position="128"/>
    </location>
</feature>
<organism evidence="3 4">
    <name type="scientific">Polyodon spathula</name>
    <name type="common">North American paddlefish</name>
    <name type="synonym">Squalus spathula</name>
    <dbReference type="NCBI Taxonomy" id="7913"/>
    <lineage>
        <taxon>Eukaryota</taxon>
        <taxon>Metazoa</taxon>
        <taxon>Chordata</taxon>
        <taxon>Craniata</taxon>
        <taxon>Vertebrata</taxon>
        <taxon>Euteleostomi</taxon>
        <taxon>Actinopterygii</taxon>
        <taxon>Chondrostei</taxon>
        <taxon>Acipenseriformes</taxon>
        <taxon>Polyodontidae</taxon>
        <taxon>Polyodon</taxon>
    </lineage>
</organism>
<feature type="compositionally biased region" description="Basic and acidic residues" evidence="1">
    <location>
        <begin position="96"/>
        <end position="116"/>
    </location>
</feature>
<dbReference type="InterPro" id="IPR038765">
    <property type="entry name" value="Papain-like_cys_pep_sf"/>
</dbReference>
<feature type="region of interest" description="Disordered" evidence="1">
    <location>
        <begin position="96"/>
        <end position="128"/>
    </location>
</feature>